<dbReference type="RefSeq" id="WP_170175756.1">
    <property type="nucleotide sequence ID" value="NZ_LR134442.1"/>
</dbReference>
<keyword evidence="2" id="KW-1185">Reference proteome</keyword>
<protein>
    <submittedName>
        <fullName evidence="1">Uncharacterized protein</fullName>
    </submittedName>
</protein>
<evidence type="ECO:0000313" key="1">
    <source>
        <dbReference type="EMBL" id="SYZ33856.1"/>
    </source>
</evidence>
<accession>A0A383S9C0</accession>
<dbReference type="Proteomes" id="UP000263928">
    <property type="component" value="Unassembled WGS sequence"/>
</dbReference>
<dbReference type="AlphaFoldDB" id="A0A383S9C0"/>
<evidence type="ECO:0000313" key="2">
    <source>
        <dbReference type="Proteomes" id="UP000263928"/>
    </source>
</evidence>
<name>A0A383S9C0_9ACTN</name>
<sequence>MFLTIGETVDRQSVRFGEAPIEPDEPVGLGEAAAARLWLAAQGCR</sequence>
<organism evidence="1 2">
    <name type="scientific">Propionibacterium australiense</name>
    <dbReference type="NCBI Taxonomy" id="119981"/>
    <lineage>
        <taxon>Bacteria</taxon>
        <taxon>Bacillati</taxon>
        <taxon>Actinomycetota</taxon>
        <taxon>Actinomycetes</taxon>
        <taxon>Propionibacteriales</taxon>
        <taxon>Propionibacteriaceae</taxon>
        <taxon>Propionibacterium</taxon>
    </lineage>
</organism>
<reference evidence="2" key="1">
    <citation type="submission" date="2018-08" db="EMBL/GenBank/DDBJ databases">
        <authorList>
            <person name="Hornung B."/>
        </authorList>
    </citation>
    <scope>NUCLEOTIDE SEQUENCE [LARGE SCALE GENOMIC DNA]</scope>
</reference>
<gene>
    <name evidence="1" type="ORF">PROPAUS_1811</name>
</gene>
<proteinExistence type="predicted"/>
<dbReference type="EMBL" id="UNQJ01000013">
    <property type="protein sequence ID" value="SYZ33856.1"/>
    <property type="molecule type" value="Genomic_DNA"/>
</dbReference>